<proteinExistence type="predicted"/>
<evidence type="ECO:0000313" key="4">
    <source>
        <dbReference type="Proteomes" id="UP000253551"/>
    </source>
</evidence>
<keyword evidence="2" id="KW-0732">Signal</keyword>
<evidence type="ECO:0000256" key="2">
    <source>
        <dbReference type="SAM" id="SignalP"/>
    </source>
</evidence>
<feature type="signal peptide" evidence="2">
    <location>
        <begin position="1"/>
        <end position="17"/>
    </location>
</feature>
<evidence type="ECO:0000313" key="3">
    <source>
        <dbReference type="EMBL" id="RCH79567.1"/>
    </source>
</evidence>
<feature type="chain" id="PRO_5016611492" evidence="2">
    <location>
        <begin position="18"/>
        <end position="185"/>
    </location>
</feature>
<protein>
    <submittedName>
        <fullName evidence="3">Uncharacterized protein</fullName>
    </submittedName>
</protein>
<sequence>LLLLLLTLSPQLQQIVALVLKLQPNLLKLQLLKKVTVLLKLPSFSVQLNFLPQLPKLLMAQLKLLFLLPQLIPLTMVLLPQLIPLTMVLLPQLIPLIMALLLLLTRRSLVPKPNQVNMLLPQLLTRRSLAQRRPLLLSTRKSLVLRRAKQPLLLNTRRNLAPKRLSVLPAVLQRPLPRSFTLQSH</sequence>
<dbReference type="Proteomes" id="UP000253551">
    <property type="component" value="Unassembled WGS sequence"/>
</dbReference>
<keyword evidence="1" id="KW-0812">Transmembrane</keyword>
<dbReference type="EMBL" id="PJQM01006500">
    <property type="protein sequence ID" value="RCH79567.1"/>
    <property type="molecule type" value="Genomic_DNA"/>
</dbReference>
<keyword evidence="1" id="KW-0472">Membrane</keyword>
<comment type="caution">
    <text evidence="3">The sequence shown here is derived from an EMBL/GenBank/DDBJ whole genome shotgun (WGS) entry which is preliminary data.</text>
</comment>
<organism evidence="3 4">
    <name type="scientific">Rhizopus stolonifer</name>
    <name type="common">Rhizopus nigricans</name>
    <dbReference type="NCBI Taxonomy" id="4846"/>
    <lineage>
        <taxon>Eukaryota</taxon>
        <taxon>Fungi</taxon>
        <taxon>Fungi incertae sedis</taxon>
        <taxon>Mucoromycota</taxon>
        <taxon>Mucoromycotina</taxon>
        <taxon>Mucoromycetes</taxon>
        <taxon>Mucorales</taxon>
        <taxon>Mucorineae</taxon>
        <taxon>Rhizopodaceae</taxon>
        <taxon>Rhizopus</taxon>
    </lineage>
</organism>
<reference evidence="3 4" key="1">
    <citation type="journal article" date="2018" name="G3 (Bethesda)">
        <title>Phylogenetic and Phylogenomic Definition of Rhizopus Species.</title>
        <authorList>
            <person name="Gryganskyi A.P."/>
            <person name="Golan J."/>
            <person name="Dolatabadi S."/>
            <person name="Mondo S."/>
            <person name="Robb S."/>
            <person name="Idnurm A."/>
            <person name="Muszewska A."/>
            <person name="Steczkiewicz K."/>
            <person name="Masonjones S."/>
            <person name="Liao H.L."/>
            <person name="Gajdeczka M.T."/>
            <person name="Anike F."/>
            <person name="Vuek A."/>
            <person name="Anishchenko I.M."/>
            <person name="Voigt K."/>
            <person name="de Hoog G.S."/>
            <person name="Smith M.E."/>
            <person name="Heitman J."/>
            <person name="Vilgalys R."/>
            <person name="Stajich J.E."/>
        </authorList>
    </citation>
    <scope>NUCLEOTIDE SEQUENCE [LARGE SCALE GENOMIC DNA]</scope>
    <source>
        <strain evidence="3 4">LSU 92-RS-03</strain>
    </source>
</reference>
<accession>A0A367IPF5</accession>
<keyword evidence="1" id="KW-1133">Transmembrane helix</keyword>
<feature type="transmembrane region" description="Helical" evidence="1">
    <location>
        <begin position="89"/>
        <end position="105"/>
    </location>
</feature>
<gene>
    <name evidence="3" type="ORF">CU098_007566</name>
</gene>
<feature type="non-terminal residue" evidence="3">
    <location>
        <position position="185"/>
    </location>
</feature>
<dbReference type="AlphaFoldDB" id="A0A367IPF5"/>
<feature type="non-terminal residue" evidence="3">
    <location>
        <position position="1"/>
    </location>
</feature>
<name>A0A367IPF5_RHIST</name>
<evidence type="ECO:0000256" key="1">
    <source>
        <dbReference type="SAM" id="Phobius"/>
    </source>
</evidence>
<keyword evidence="4" id="KW-1185">Reference proteome</keyword>